<evidence type="ECO:0000313" key="2">
    <source>
        <dbReference type="Proteomes" id="UP000803884"/>
    </source>
</evidence>
<name>A0AB34KAZ8_9PEZI</name>
<keyword evidence="2" id="KW-1185">Reference proteome</keyword>
<dbReference type="RefSeq" id="XP_069225212.1">
    <property type="nucleotide sequence ID" value="XM_069377826.1"/>
</dbReference>
<dbReference type="AlphaFoldDB" id="A0AB34KAZ8"/>
<proteinExistence type="predicted"/>
<dbReference type="EMBL" id="JAAQHG020000067">
    <property type="protein sequence ID" value="KAL1582105.1"/>
    <property type="molecule type" value="Genomic_DNA"/>
</dbReference>
<organism evidence="1 2">
    <name type="scientific">Cladosporium halotolerans</name>
    <dbReference type="NCBI Taxonomy" id="1052096"/>
    <lineage>
        <taxon>Eukaryota</taxon>
        <taxon>Fungi</taxon>
        <taxon>Dikarya</taxon>
        <taxon>Ascomycota</taxon>
        <taxon>Pezizomycotina</taxon>
        <taxon>Dothideomycetes</taxon>
        <taxon>Dothideomycetidae</taxon>
        <taxon>Cladosporiales</taxon>
        <taxon>Cladosporiaceae</taxon>
        <taxon>Cladosporium</taxon>
    </lineage>
</organism>
<dbReference type="GeneID" id="96010664"/>
<reference evidence="1 2" key="1">
    <citation type="journal article" date="2020" name="Microbiol. Resour. Announc.">
        <title>Draft Genome Sequence of a Cladosporium Species Isolated from the Mesophotic Ascidian Didemnum maculosum.</title>
        <authorList>
            <person name="Gioti A."/>
            <person name="Siaperas R."/>
            <person name="Nikolaivits E."/>
            <person name="Le Goff G."/>
            <person name="Ouazzani J."/>
            <person name="Kotoulas G."/>
            <person name="Topakas E."/>
        </authorList>
    </citation>
    <scope>NUCLEOTIDE SEQUENCE [LARGE SCALE GENOMIC DNA]</scope>
    <source>
        <strain evidence="1 2">TM138-S3</strain>
    </source>
</reference>
<evidence type="ECO:0000313" key="1">
    <source>
        <dbReference type="EMBL" id="KAL1582105.1"/>
    </source>
</evidence>
<dbReference type="Proteomes" id="UP000803884">
    <property type="component" value="Unassembled WGS sequence"/>
</dbReference>
<sequence length="78" mass="8512">MGYSHGGKNGTGYQTGSELFAQKTNIEGLLEMTHFKRSEGNSSADEVEPSTKMANTFSHIGLVVYVISLRDSPNPDYI</sequence>
<protein>
    <submittedName>
        <fullName evidence="1">Uncharacterized protein</fullName>
    </submittedName>
</protein>
<gene>
    <name evidence="1" type="ORF">WHR41_09222</name>
</gene>
<comment type="caution">
    <text evidence="1">The sequence shown here is derived from an EMBL/GenBank/DDBJ whole genome shotgun (WGS) entry which is preliminary data.</text>
</comment>
<accession>A0AB34KAZ8</accession>